<evidence type="ECO:0000313" key="1">
    <source>
        <dbReference type="EMBL" id="KDQ61809.1"/>
    </source>
</evidence>
<accession>A0A067Q482</accession>
<dbReference type="HOGENOM" id="CLU_066679_1_0_1"/>
<dbReference type="Proteomes" id="UP000027265">
    <property type="component" value="Unassembled WGS sequence"/>
</dbReference>
<protein>
    <submittedName>
        <fullName evidence="1">Uncharacterized protein</fullName>
    </submittedName>
</protein>
<name>A0A067Q482_9AGAM</name>
<gene>
    <name evidence="1" type="ORF">JAAARDRAFT_190525</name>
</gene>
<organism evidence="1 2">
    <name type="scientific">Jaapia argillacea MUCL 33604</name>
    <dbReference type="NCBI Taxonomy" id="933084"/>
    <lineage>
        <taxon>Eukaryota</taxon>
        <taxon>Fungi</taxon>
        <taxon>Dikarya</taxon>
        <taxon>Basidiomycota</taxon>
        <taxon>Agaricomycotina</taxon>
        <taxon>Agaricomycetes</taxon>
        <taxon>Agaricomycetidae</taxon>
        <taxon>Jaapiales</taxon>
        <taxon>Jaapiaceae</taxon>
        <taxon>Jaapia</taxon>
    </lineage>
</organism>
<proteinExistence type="predicted"/>
<evidence type="ECO:0000313" key="2">
    <source>
        <dbReference type="Proteomes" id="UP000027265"/>
    </source>
</evidence>
<dbReference type="InParanoid" id="A0A067Q482"/>
<keyword evidence="2" id="KW-1185">Reference proteome</keyword>
<sequence length="279" mass="31407">MASRSRQYIDLILQALVKWPNWDPSHQIYVGDYGVVDKETGALNVQGNIYNDSDPLHVKISEMTKKYPPEEAEAVEPEIVSKNVSKGELQQDPGTPGVKEAEIKGTWKFNNKPGALLLMAQPQTTRMPKELLVEMAPFKEILEVESIVTEVTTCPAYSMYFSNADGNEVSLSLIGKIPTDASSNQSTLPAKWWSSVKESSSAAAEPLRQGCDSTGLTKYTPLFAMKRRAIRKVVFRDLRRPIYDEPWVETRQAWEQLDDAGEEIIWEDPLFTAPDTWKP</sequence>
<dbReference type="STRING" id="933084.A0A067Q482"/>
<dbReference type="OrthoDB" id="3255261at2759"/>
<dbReference type="AlphaFoldDB" id="A0A067Q482"/>
<dbReference type="EMBL" id="KL197712">
    <property type="protein sequence ID" value="KDQ61809.1"/>
    <property type="molecule type" value="Genomic_DNA"/>
</dbReference>
<reference evidence="2" key="1">
    <citation type="journal article" date="2014" name="Proc. Natl. Acad. Sci. U.S.A.">
        <title>Extensive sampling of basidiomycete genomes demonstrates inadequacy of the white-rot/brown-rot paradigm for wood decay fungi.</title>
        <authorList>
            <person name="Riley R."/>
            <person name="Salamov A.A."/>
            <person name="Brown D.W."/>
            <person name="Nagy L.G."/>
            <person name="Floudas D."/>
            <person name="Held B.W."/>
            <person name="Levasseur A."/>
            <person name="Lombard V."/>
            <person name="Morin E."/>
            <person name="Otillar R."/>
            <person name="Lindquist E.A."/>
            <person name="Sun H."/>
            <person name="LaButti K.M."/>
            <person name="Schmutz J."/>
            <person name="Jabbour D."/>
            <person name="Luo H."/>
            <person name="Baker S.E."/>
            <person name="Pisabarro A.G."/>
            <person name="Walton J.D."/>
            <person name="Blanchette R.A."/>
            <person name="Henrissat B."/>
            <person name="Martin F."/>
            <person name="Cullen D."/>
            <person name="Hibbett D.S."/>
            <person name="Grigoriev I.V."/>
        </authorList>
    </citation>
    <scope>NUCLEOTIDE SEQUENCE [LARGE SCALE GENOMIC DNA]</scope>
    <source>
        <strain evidence="2">MUCL 33604</strain>
    </source>
</reference>